<keyword evidence="3" id="KW-1185">Reference proteome</keyword>
<keyword evidence="1" id="KW-0472">Membrane</keyword>
<dbReference type="InterPro" id="IPR023393">
    <property type="entry name" value="START-like_dom_sf"/>
</dbReference>
<dbReference type="Proteomes" id="UP001626536">
    <property type="component" value="Chromosome"/>
</dbReference>
<proteinExistence type="predicted"/>
<dbReference type="PANTHER" id="PTHR39332:SF7">
    <property type="entry name" value="SRPBCC FAMILY PROTEIN"/>
    <property type="match status" value="1"/>
</dbReference>
<dbReference type="Gene3D" id="3.30.530.20">
    <property type="match status" value="1"/>
</dbReference>
<dbReference type="Pfam" id="PF10604">
    <property type="entry name" value="Polyketide_cyc2"/>
    <property type="match status" value="1"/>
</dbReference>
<evidence type="ECO:0000256" key="1">
    <source>
        <dbReference type="SAM" id="Phobius"/>
    </source>
</evidence>
<evidence type="ECO:0000313" key="2">
    <source>
        <dbReference type="EMBL" id="WOJ91356.1"/>
    </source>
</evidence>
<organism evidence="2 3">
    <name type="scientific">Methylocapsa polymorpha</name>
    <dbReference type="NCBI Taxonomy" id="3080828"/>
    <lineage>
        <taxon>Bacteria</taxon>
        <taxon>Pseudomonadati</taxon>
        <taxon>Pseudomonadota</taxon>
        <taxon>Alphaproteobacteria</taxon>
        <taxon>Hyphomicrobiales</taxon>
        <taxon>Beijerinckiaceae</taxon>
        <taxon>Methylocapsa</taxon>
    </lineage>
</organism>
<sequence>MNKASGRLQRIVESRSERRRAIIIFAGAAIAASIIGLDAEAHGPTPHKIDESVAIGAKPEAVWALIGDFANLSKWHPLVAESSAKSDEIQGKLRVFTLKSGGQVVDGLTEYDPSKMTYSYRRVDEDVKALPVSSYTATITVEPSADGTAKVEWIGRYYRGDTGNDPPEELNDEAATKAMTDFFQSGLRNLKSLAEHKG</sequence>
<reference evidence="2 3" key="1">
    <citation type="submission" date="2023-10" db="EMBL/GenBank/DDBJ databases">
        <title>Novel methanotroph of the genus Methylocapsa from a subarctic wetland.</title>
        <authorList>
            <person name="Belova S.E."/>
            <person name="Oshkin I.Y."/>
            <person name="Miroshnikov K."/>
            <person name="Dedysh S.N."/>
        </authorList>
    </citation>
    <scope>NUCLEOTIDE SEQUENCE [LARGE SCALE GENOMIC DNA]</scope>
    <source>
        <strain evidence="2 3">RX1</strain>
    </source>
</reference>
<accession>A0ABZ0HX35</accession>
<keyword evidence="1" id="KW-1133">Transmembrane helix</keyword>
<dbReference type="RefSeq" id="WP_407340953.1">
    <property type="nucleotide sequence ID" value="NZ_CP136862.1"/>
</dbReference>
<dbReference type="CDD" id="cd07821">
    <property type="entry name" value="PYR_PYL_RCAR_like"/>
    <property type="match status" value="1"/>
</dbReference>
<dbReference type="EMBL" id="CP136862">
    <property type="protein sequence ID" value="WOJ91356.1"/>
    <property type="molecule type" value="Genomic_DNA"/>
</dbReference>
<name>A0ABZ0HX35_9HYPH</name>
<gene>
    <name evidence="2" type="ORF">RZS28_08915</name>
</gene>
<feature type="transmembrane region" description="Helical" evidence="1">
    <location>
        <begin position="21"/>
        <end position="39"/>
    </location>
</feature>
<protein>
    <submittedName>
        <fullName evidence="2">SRPBCC family protein</fullName>
    </submittedName>
</protein>
<dbReference type="InterPro" id="IPR019587">
    <property type="entry name" value="Polyketide_cyclase/dehydratase"/>
</dbReference>
<evidence type="ECO:0000313" key="3">
    <source>
        <dbReference type="Proteomes" id="UP001626536"/>
    </source>
</evidence>
<dbReference type="PANTHER" id="PTHR39332">
    <property type="entry name" value="BLL4707 PROTEIN"/>
    <property type="match status" value="1"/>
</dbReference>
<keyword evidence="1" id="KW-0812">Transmembrane</keyword>
<dbReference type="SUPFAM" id="SSF55961">
    <property type="entry name" value="Bet v1-like"/>
    <property type="match status" value="1"/>
</dbReference>